<reference evidence="2" key="1">
    <citation type="submission" date="2022-10" db="EMBL/GenBank/DDBJ databases">
        <authorList>
            <person name="Chen Y."/>
            <person name="Dougan E. K."/>
            <person name="Chan C."/>
            <person name="Rhodes N."/>
            <person name="Thang M."/>
        </authorList>
    </citation>
    <scope>NUCLEOTIDE SEQUENCE</scope>
</reference>
<dbReference type="EMBL" id="CAMXCT030003714">
    <property type="protein sequence ID" value="CAL4793190.1"/>
    <property type="molecule type" value="Genomic_DNA"/>
</dbReference>
<evidence type="ECO:0000313" key="2">
    <source>
        <dbReference type="EMBL" id="CAI4005878.1"/>
    </source>
</evidence>
<name>A0A9P1GD22_9DINO</name>
<reference evidence="3 4" key="2">
    <citation type="submission" date="2024-05" db="EMBL/GenBank/DDBJ databases">
        <authorList>
            <person name="Chen Y."/>
            <person name="Shah S."/>
            <person name="Dougan E. K."/>
            <person name="Thang M."/>
            <person name="Chan C."/>
        </authorList>
    </citation>
    <scope>NUCLEOTIDE SEQUENCE [LARGE SCALE GENOMIC DNA]</scope>
</reference>
<evidence type="ECO:0000313" key="4">
    <source>
        <dbReference type="Proteomes" id="UP001152797"/>
    </source>
</evidence>
<comment type="caution">
    <text evidence="2">The sequence shown here is derived from an EMBL/GenBank/DDBJ whole genome shotgun (WGS) entry which is preliminary data.</text>
</comment>
<dbReference type="Proteomes" id="UP001152797">
    <property type="component" value="Unassembled WGS sequence"/>
</dbReference>
<evidence type="ECO:0000256" key="1">
    <source>
        <dbReference type="SAM" id="MobiDB-lite"/>
    </source>
</evidence>
<dbReference type="EMBL" id="CAMXCT010003714">
    <property type="protein sequence ID" value="CAI4005878.1"/>
    <property type="molecule type" value="Genomic_DNA"/>
</dbReference>
<feature type="compositionally biased region" description="Basic residues" evidence="1">
    <location>
        <begin position="242"/>
        <end position="251"/>
    </location>
</feature>
<keyword evidence="4" id="KW-1185">Reference proteome</keyword>
<feature type="region of interest" description="Disordered" evidence="1">
    <location>
        <begin position="237"/>
        <end position="280"/>
    </location>
</feature>
<dbReference type="AlphaFoldDB" id="A0A9P1GD22"/>
<dbReference type="EMBL" id="CAMXCT020003714">
    <property type="protein sequence ID" value="CAL1159253.1"/>
    <property type="molecule type" value="Genomic_DNA"/>
</dbReference>
<dbReference type="OrthoDB" id="10372934at2759"/>
<accession>A0A9P1GD22</accession>
<proteinExistence type="predicted"/>
<sequence>MDATTVGTEIEKLVERLGILPALDLTRLRLVVYEMVLHRQWISPNIRLFAGGMYDFMQDQGGIGACFKVPIELRQKLFEGIPAPRRKMDVHYYSHCALDATILALKHLLCLEDVHQPLEELRKGMEELEKGAREDRAADLRHALRTAPLSTQPEEGMLQRVRQLARSSVDASDEPSGEERNSRYSQFAFSDEGFHDDAVVGRRRLSSYHMDETDETMETTELEASRRNSLVTFKVGEQHHGAAGHRRRQRLSSHGFAEATERISHRSTSEPQEGQEILEI</sequence>
<feature type="compositionally biased region" description="Basic and acidic residues" evidence="1">
    <location>
        <begin position="259"/>
        <end position="268"/>
    </location>
</feature>
<feature type="region of interest" description="Disordered" evidence="1">
    <location>
        <begin position="149"/>
        <end position="187"/>
    </location>
</feature>
<gene>
    <name evidence="2" type="ORF">C1SCF055_LOCUS31565</name>
</gene>
<protein>
    <submittedName>
        <fullName evidence="2">Uncharacterized protein</fullName>
    </submittedName>
</protein>
<organism evidence="2">
    <name type="scientific">Cladocopium goreaui</name>
    <dbReference type="NCBI Taxonomy" id="2562237"/>
    <lineage>
        <taxon>Eukaryota</taxon>
        <taxon>Sar</taxon>
        <taxon>Alveolata</taxon>
        <taxon>Dinophyceae</taxon>
        <taxon>Suessiales</taxon>
        <taxon>Symbiodiniaceae</taxon>
        <taxon>Cladocopium</taxon>
    </lineage>
</organism>
<evidence type="ECO:0000313" key="3">
    <source>
        <dbReference type="EMBL" id="CAL4793190.1"/>
    </source>
</evidence>